<dbReference type="RefSeq" id="WP_023922152.1">
    <property type="nucleotide sequence ID" value="NZ_JADMSD010000029.1"/>
</dbReference>
<evidence type="ECO:0000256" key="7">
    <source>
        <dbReference type="ARBA" id="ARBA00022676"/>
    </source>
</evidence>
<evidence type="ECO:0000256" key="2">
    <source>
        <dbReference type="ARBA" id="ARBA00005049"/>
    </source>
</evidence>
<dbReference type="FunFam" id="3.40.50.10210:FF:000001">
    <property type="entry name" value="Nicotinate-nucleotide--dimethylbenzimidazole phosphoribosyltransferase"/>
    <property type="match status" value="1"/>
</dbReference>
<evidence type="ECO:0000256" key="4">
    <source>
        <dbReference type="ARBA" id="ARBA00011991"/>
    </source>
</evidence>
<evidence type="ECO:0000256" key="8">
    <source>
        <dbReference type="ARBA" id="ARBA00022679"/>
    </source>
</evidence>
<dbReference type="GO" id="GO:0009236">
    <property type="term" value="P:cobalamin biosynthetic process"/>
    <property type="evidence" value="ECO:0007669"/>
    <property type="project" value="UniProtKB-UniRule"/>
</dbReference>
<comment type="function">
    <text evidence="1 11">Catalyzes the synthesis of alpha-ribazole-5'-phosphate from nicotinate mononucleotide (NAMN) and 5,6-dimethylbenzimidazole (DMB).</text>
</comment>
<dbReference type="SUPFAM" id="SSF52733">
    <property type="entry name" value="Nicotinate mononucleotide:5,6-dimethylbenzimidazole phosphoribosyltransferase (CobT)"/>
    <property type="match status" value="1"/>
</dbReference>
<dbReference type="PANTHER" id="PTHR43463:SF1">
    <property type="entry name" value="NICOTINATE-NUCLEOTIDE--DIMETHYLBENZIMIDAZOLE PHOSPHORIBOSYLTRANSFERASE"/>
    <property type="match status" value="1"/>
</dbReference>
<proteinExistence type="inferred from homology"/>
<dbReference type="InterPro" id="IPR036087">
    <property type="entry name" value="Nict_dMeBzImd_PRibTrfase_sf"/>
</dbReference>
<comment type="catalytic activity">
    <reaction evidence="10 11">
        <text>5,6-dimethylbenzimidazole + nicotinate beta-D-ribonucleotide = alpha-ribazole 5'-phosphate + nicotinate + H(+)</text>
        <dbReference type="Rhea" id="RHEA:11196"/>
        <dbReference type="ChEBI" id="CHEBI:15378"/>
        <dbReference type="ChEBI" id="CHEBI:15890"/>
        <dbReference type="ChEBI" id="CHEBI:32544"/>
        <dbReference type="ChEBI" id="CHEBI:57502"/>
        <dbReference type="ChEBI" id="CHEBI:57918"/>
        <dbReference type="EC" id="2.4.2.21"/>
    </reaction>
</comment>
<evidence type="ECO:0000256" key="9">
    <source>
        <dbReference type="ARBA" id="ARBA00030686"/>
    </source>
</evidence>
<protein>
    <recommendedName>
        <fullName evidence="5 11">Nicotinate-nucleotide--dimethylbenzimidazole phosphoribosyltransferase</fullName>
        <shortName evidence="11">NN:DBI PRT</shortName>
        <ecNumber evidence="4 11">2.4.2.21</ecNumber>
    </recommendedName>
    <alternativeName>
        <fullName evidence="9 11">N(1)-alpha-phosphoribosyltransferase</fullName>
    </alternativeName>
</protein>
<comment type="pathway">
    <text evidence="2 11">Nucleoside biosynthesis; alpha-ribazole biosynthesis; alpha-ribazole from 5,6-dimethylbenzimidazole: step 1/2.</text>
</comment>
<dbReference type="EC" id="2.4.2.21" evidence="4 11"/>
<dbReference type="AlphaFoldDB" id="A0A3E4LPW0"/>
<name>A0A3E4LPW0_9FIRM</name>
<gene>
    <name evidence="11 12" type="primary">cobT</name>
    <name evidence="12" type="ORF">DXD17_08115</name>
</gene>
<dbReference type="InterPro" id="IPR023195">
    <property type="entry name" value="Nict_dMeBzImd_PRibTrfase_N"/>
</dbReference>
<feature type="active site" description="Proton acceptor" evidence="11">
    <location>
        <position position="319"/>
    </location>
</feature>
<evidence type="ECO:0000313" key="12">
    <source>
        <dbReference type="EMBL" id="RGK39478.1"/>
    </source>
</evidence>
<dbReference type="EMBL" id="QSQN01000019">
    <property type="protein sequence ID" value="RGK39478.1"/>
    <property type="molecule type" value="Genomic_DNA"/>
</dbReference>
<keyword evidence="8 11" id="KW-0808">Transferase</keyword>
<evidence type="ECO:0000256" key="1">
    <source>
        <dbReference type="ARBA" id="ARBA00002197"/>
    </source>
</evidence>
<evidence type="ECO:0000256" key="6">
    <source>
        <dbReference type="ARBA" id="ARBA00022573"/>
    </source>
</evidence>
<dbReference type="PANTHER" id="PTHR43463">
    <property type="entry name" value="NICOTINATE-NUCLEOTIDE--DIMETHYLBENZIMIDAZOLE PHOSPHORIBOSYLTRANSFERASE"/>
    <property type="match status" value="1"/>
</dbReference>
<evidence type="ECO:0000256" key="3">
    <source>
        <dbReference type="ARBA" id="ARBA00007110"/>
    </source>
</evidence>
<dbReference type="Gene3D" id="1.10.1610.10">
    <property type="match status" value="1"/>
</dbReference>
<dbReference type="InterPro" id="IPR003200">
    <property type="entry name" value="Nict_dMeBzImd_PRibTrfase"/>
</dbReference>
<evidence type="ECO:0000313" key="13">
    <source>
        <dbReference type="Proteomes" id="UP000260793"/>
    </source>
</evidence>
<reference evidence="12 13" key="1">
    <citation type="submission" date="2018-08" db="EMBL/GenBank/DDBJ databases">
        <title>A genome reference for cultivated species of the human gut microbiota.</title>
        <authorList>
            <person name="Zou Y."/>
            <person name="Xue W."/>
            <person name="Luo G."/>
        </authorList>
    </citation>
    <scope>NUCLEOTIDE SEQUENCE [LARGE SCALE GENOMIC DNA]</scope>
    <source>
        <strain evidence="12 13">TF11-7</strain>
    </source>
</reference>
<keyword evidence="6 11" id="KW-0169">Cobalamin biosynthesis</keyword>
<comment type="similarity">
    <text evidence="3 11">Belongs to the CobT family.</text>
</comment>
<dbReference type="Pfam" id="PF02277">
    <property type="entry name" value="DBI_PRT"/>
    <property type="match status" value="1"/>
</dbReference>
<dbReference type="Gene3D" id="3.40.50.10210">
    <property type="match status" value="1"/>
</dbReference>
<dbReference type="GO" id="GO:0008939">
    <property type="term" value="F:nicotinate-nucleotide-dimethylbenzimidazole phosphoribosyltransferase activity"/>
    <property type="evidence" value="ECO:0007669"/>
    <property type="project" value="UniProtKB-UniRule"/>
</dbReference>
<dbReference type="NCBIfam" id="TIGR03160">
    <property type="entry name" value="cobT_DBIPRT"/>
    <property type="match status" value="1"/>
</dbReference>
<dbReference type="HAMAP" id="MF_00230">
    <property type="entry name" value="CobT"/>
    <property type="match status" value="1"/>
</dbReference>
<evidence type="ECO:0000256" key="10">
    <source>
        <dbReference type="ARBA" id="ARBA00047340"/>
    </source>
</evidence>
<keyword evidence="7 11" id="KW-0328">Glycosyltransferase</keyword>
<comment type="caution">
    <text evidence="12">The sequence shown here is derived from an EMBL/GenBank/DDBJ whole genome shotgun (WGS) entry which is preliminary data.</text>
</comment>
<dbReference type="InterPro" id="IPR017846">
    <property type="entry name" value="Nict_dMeBzImd_PRibTrfase_bact"/>
</dbReference>
<dbReference type="UniPathway" id="UPA00061">
    <property type="reaction ID" value="UER00516"/>
</dbReference>
<dbReference type="NCBIfam" id="NF000996">
    <property type="entry name" value="PRK00105.1"/>
    <property type="match status" value="1"/>
</dbReference>
<organism evidence="12 13">
    <name type="scientific">[Ruminococcus] lactaris</name>
    <dbReference type="NCBI Taxonomy" id="46228"/>
    <lineage>
        <taxon>Bacteria</taxon>
        <taxon>Bacillati</taxon>
        <taxon>Bacillota</taxon>
        <taxon>Clostridia</taxon>
        <taxon>Lachnospirales</taxon>
        <taxon>Lachnospiraceae</taxon>
        <taxon>Mediterraneibacter</taxon>
    </lineage>
</organism>
<evidence type="ECO:0000256" key="5">
    <source>
        <dbReference type="ARBA" id="ARBA00015486"/>
    </source>
</evidence>
<evidence type="ECO:0000256" key="11">
    <source>
        <dbReference type="HAMAP-Rule" id="MF_00230"/>
    </source>
</evidence>
<dbReference type="CDD" id="cd02439">
    <property type="entry name" value="DMB-PRT_CobT"/>
    <property type="match status" value="1"/>
</dbReference>
<sequence length="355" mass="37698">MLEKILNQKLEEIKPLDVESMRQAEERWKTVAKPLHSLGKLEEAVIRMAGIREDADFIMKKKGLVIFCADNGVVAEGVTQTGQEVTAIVADNFTKGATSVCIIAEKAGVDVLPVDIGMAVDVASLTDPSKKISYGTENMAHGPAMTREQAIRAILTGIEIAGERKAEGYDLLATGEMGIGNTTTSSAVASVLLGKRAEEVTGRGAGLSSEGLQRKIRVIRQALEKNRPDPGDVLDVVAKVGGYDIAGMCGLFLGGAIYRIPVLIDGFISSVAALCAVRLAPLAGKYLFASHCSKEPGGKRVLDALGMSAMIVCDLSLGEGSGAVAAVPLLEMGLDVYRKMSTFEEIQVEQYQELK</sequence>
<accession>A0A3E4LPW0</accession>
<dbReference type="Proteomes" id="UP000260793">
    <property type="component" value="Unassembled WGS sequence"/>
</dbReference>